<evidence type="ECO:0000313" key="4">
    <source>
        <dbReference type="Proteomes" id="UP000242957"/>
    </source>
</evidence>
<gene>
    <name evidence="3" type="ORF">SAMN05216193_11843</name>
</gene>
<dbReference type="PANTHER" id="PTHR40057:SF1">
    <property type="entry name" value="SLR1162 PROTEIN"/>
    <property type="match status" value="1"/>
</dbReference>
<name>A0A1H0NHS3_9PSED</name>
<dbReference type="SUPFAM" id="SSF54909">
    <property type="entry name" value="Dimeric alpha+beta barrel"/>
    <property type="match status" value="1"/>
</dbReference>
<evidence type="ECO:0000259" key="2">
    <source>
        <dbReference type="Pfam" id="PF03992"/>
    </source>
</evidence>
<dbReference type="PANTHER" id="PTHR40057">
    <property type="entry name" value="SLR1162 PROTEIN"/>
    <property type="match status" value="1"/>
</dbReference>
<dbReference type="InterPro" id="IPR011008">
    <property type="entry name" value="Dimeric_a/b-barrel"/>
</dbReference>
<feature type="domain" description="ABM" evidence="2">
    <location>
        <begin position="5"/>
        <end position="79"/>
    </location>
</feature>
<dbReference type="OrthoDB" id="1494254at2"/>
<dbReference type="STRING" id="198616.SAMN05216193_11843"/>
<proteinExistence type="predicted"/>
<keyword evidence="1" id="KW-1133">Transmembrane helix</keyword>
<dbReference type="Gene3D" id="3.30.70.100">
    <property type="match status" value="1"/>
</dbReference>
<dbReference type="EMBL" id="FNIJ01000018">
    <property type="protein sequence ID" value="SDO92146.1"/>
    <property type="molecule type" value="Genomic_DNA"/>
</dbReference>
<organism evidence="3 4">
    <name type="scientific">Pseudomonas jinjuensis</name>
    <dbReference type="NCBI Taxonomy" id="198616"/>
    <lineage>
        <taxon>Bacteria</taxon>
        <taxon>Pseudomonadati</taxon>
        <taxon>Pseudomonadota</taxon>
        <taxon>Gammaproteobacteria</taxon>
        <taxon>Pseudomonadales</taxon>
        <taxon>Pseudomonadaceae</taxon>
        <taxon>Pseudomonas</taxon>
    </lineage>
</organism>
<dbReference type="AlphaFoldDB" id="A0A1H0NHS3"/>
<dbReference type="Proteomes" id="UP000242957">
    <property type="component" value="Unassembled WGS sequence"/>
</dbReference>
<dbReference type="InterPro" id="IPR038762">
    <property type="entry name" value="ABM_predict"/>
</dbReference>
<sequence length="181" mass="21027">MHDAVTLLIRHQVMAEHHDDYEAWIREAAGASRQFPGHMGVAIIRPHAADAPYSLLLRFDTHEHLRAWIESPTRRHLVERARPWLQSIEEGEIETGLEFWFTPSSLAPLRARPFKQFLVTLSAIYPLTLLIPWALHPLQAHVAPLRAPWLFGLLVAMVLVFVMVYLIMPRYTRLVARWLFE</sequence>
<protein>
    <recommendedName>
        <fullName evidence="2">ABM domain-containing protein</fullName>
    </recommendedName>
</protein>
<dbReference type="RefSeq" id="WP_084313320.1">
    <property type="nucleotide sequence ID" value="NZ_FNIJ01000018.1"/>
</dbReference>
<keyword evidence="4" id="KW-1185">Reference proteome</keyword>
<keyword evidence="1" id="KW-0812">Transmembrane</keyword>
<reference evidence="4" key="1">
    <citation type="submission" date="2016-10" db="EMBL/GenBank/DDBJ databases">
        <authorList>
            <person name="Varghese N."/>
            <person name="Submissions S."/>
        </authorList>
    </citation>
    <scope>NUCLEOTIDE SEQUENCE [LARGE SCALE GENOMIC DNA]</scope>
    <source>
        <strain evidence="4">JCM 21621</strain>
    </source>
</reference>
<evidence type="ECO:0000313" key="3">
    <source>
        <dbReference type="EMBL" id="SDO92146.1"/>
    </source>
</evidence>
<accession>A0A1H0NHS3</accession>
<feature type="transmembrane region" description="Helical" evidence="1">
    <location>
        <begin position="147"/>
        <end position="168"/>
    </location>
</feature>
<feature type="transmembrane region" description="Helical" evidence="1">
    <location>
        <begin position="117"/>
        <end position="135"/>
    </location>
</feature>
<dbReference type="Pfam" id="PF03992">
    <property type="entry name" value="ABM"/>
    <property type="match status" value="1"/>
</dbReference>
<dbReference type="InterPro" id="IPR007138">
    <property type="entry name" value="ABM_dom"/>
</dbReference>
<evidence type="ECO:0000256" key="1">
    <source>
        <dbReference type="SAM" id="Phobius"/>
    </source>
</evidence>
<keyword evidence="1" id="KW-0472">Membrane</keyword>